<keyword evidence="8" id="KW-0539">Nucleus</keyword>
<evidence type="ECO:0000256" key="11">
    <source>
        <dbReference type="SAM" id="MobiDB-lite"/>
    </source>
</evidence>
<feature type="region of interest" description="Disordered" evidence="11">
    <location>
        <begin position="565"/>
        <end position="587"/>
    </location>
</feature>
<comment type="subcellular location">
    <subcellularLocation>
        <location evidence="1">Nucleus</location>
    </subcellularLocation>
</comment>
<sequence>MAEVGERKKLSHGPLSCFFCGHGITKEEPVQSAVSDEDGITTRSSRTSTAAAVDHNLLGKIADAFKELAEVVAAASNNAEEAVEVAAFARACSFVAPLFGLVGFHFKFIEMDYVTKVNDLMEASKSFKTLESMVDEDVKTNTVRKQGSHSRNLLKIKRGLDFLRLLFHQILLTEGNSVRDAVSKAYTEIFHLHHGWALRKAVSSRLHHIPTKQQLFRKLNQDESSGRVLMQAYVTASPALLQYIDNIFLSRELECECNACLRVLIDALMMFERSSPARCFVTPPQPQPSWTTRHSSSSSSRSPNMALSESESKTSSPSVAASSYPQNKDDLFHVIHKVPAGDSPYVKAKQVQLVDRDPARSISMFWAAINAGDRVESALKDMALVMKQLNRSDEAIEAIKSFRHLCLPESQESLDNILVELYKRSGRVDEEIAMLHHKLKQIEDGITFVGRSTKQARSQGRKIQITAEQEISRILGNLAWAYLQRGDYKIAEEHYRKALSFEVDRNKQCNLAICLMQMNKITEAKFLLQAVTTATKNRKMDDSFVKSYERATQMLSEMGSLSSSARNVSQCSPQNGPVAEPKMAPNIGNLGGRNWEVAECKTENWSSTSEVEASNARRRLYESPPDPAKRDQKVPYNKPKRCSWGFSNNGYQRETWGDFHSDHRSSFGSPNDLSAPPNGKWRAGTLDNPPADGSNQRSKPSESPLVGLNGDLANVTGKSQDSEISSAAEKSVTNVKTIEKKSWADIAEEEENEEQDDLFSGAYANYGGKDSGEVNDENANSNILCQQQPPGNGMLSRNPTVRRSLCFNPEQRPESASKTSASASNSESRRMPAIQSDSSFTRRNRLQVFQDITLQPETP</sequence>
<proteinExistence type="inferred from homology"/>
<evidence type="ECO:0000256" key="9">
    <source>
        <dbReference type="ARBA" id="ARBA00025750"/>
    </source>
</evidence>
<dbReference type="PROSITE" id="PS50005">
    <property type="entry name" value="TPR"/>
    <property type="match status" value="1"/>
</dbReference>
<comment type="similarity">
    <text evidence="2">Belongs to the GLTP family.</text>
</comment>
<keyword evidence="3" id="KW-0813">Transport</keyword>
<evidence type="ECO:0000256" key="2">
    <source>
        <dbReference type="ARBA" id="ARBA00007148"/>
    </source>
</evidence>
<evidence type="ECO:0000256" key="4">
    <source>
        <dbReference type="ARBA" id="ARBA00022737"/>
    </source>
</evidence>
<dbReference type="Pfam" id="PF13181">
    <property type="entry name" value="TPR_8"/>
    <property type="match status" value="1"/>
</dbReference>
<comment type="similarity">
    <text evidence="9">Belongs to the MS5 protein family.</text>
</comment>
<feature type="compositionally biased region" description="Polar residues" evidence="11">
    <location>
        <begin position="565"/>
        <end position="575"/>
    </location>
</feature>
<evidence type="ECO:0000259" key="12">
    <source>
        <dbReference type="Pfam" id="PF08718"/>
    </source>
</evidence>
<organism evidence="13 14">
    <name type="scientific">Arachis hypogaea</name>
    <name type="common">Peanut</name>
    <dbReference type="NCBI Taxonomy" id="3818"/>
    <lineage>
        <taxon>Eukaryota</taxon>
        <taxon>Viridiplantae</taxon>
        <taxon>Streptophyta</taxon>
        <taxon>Embryophyta</taxon>
        <taxon>Tracheophyta</taxon>
        <taxon>Spermatophyta</taxon>
        <taxon>Magnoliopsida</taxon>
        <taxon>eudicotyledons</taxon>
        <taxon>Gunneridae</taxon>
        <taxon>Pentapetalae</taxon>
        <taxon>rosids</taxon>
        <taxon>fabids</taxon>
        <taxon>Fabales</taxon>
        <taxon>Fabaceae</taxon>
        <taxon>Papilionoideae</taxon>
        <taxon>50 kb inversion clade</taxon>
        <taxon>dalbergioids sensu lato</taxon>
        <taxon>Dalbergieae</taxon>
        <taxon>Pterocarpus clade</taxon>
        <taxon>Arachis</taxon>
    </lineage>
</organism>
<feature type="region of interest" description="Disordered" evidence="11">
    <location>
        <begin position="604"/>
        <end position="644"/>
    </location>
</feature>
<evidence type="ECO:0000256" key="6">
    <source>
        <dbReference type="ARBA" id="ARBA00023054"/>
    </source>
</evidence>
<feature type="compositionally biased region" description="Polar residues" evidence="11">
    <location>
        <begin position="777"/>
        <end position="801"/>
    </location>
</feature>
<evidence type="ECO:0000313" key="14">
    <source>
        <dbReference type="Proteomes" id="UP000289738"/>
    </source>
</evidence>
<protein>
    <recommendedName>
        <fullName evidence="12">Glycolipid transfer protein domain-containing protein</fullName>
    </recommendedName>
</protein>
<keyword evidence="4" id="KW-0677">Repeat</keyword>
<dbReference type="FunFam" id="1.10.3520.10:FF:000005">
    <property type="entry name" value="Accelerated cell death 11"/>
    <property type="match status" value="1"/>
</dbReference>
<dbReference type="EMBL" id="SDMP01000014">
    <property type="protein sequence ID" value="RYR12341.1"/>
    <property type="molecule type" value="Genomic_DNA"/>
</dbReference>
<dbReference type="AlphaFoldDB" id="A0A444ZDU5"/>
<evidence type="ECO:0000256" key="7">
    <source>
        <dbReference type="ARBA" id="ARBA00023055"/>
    </source>
</evidence>
<evidence type="ECO:0000256" key="3">
    <source>
        <dbReference type="ARBA" id="ARBA00022448"/>
    </source>
</evidence>
<feature type="compositionally biased region" description="Low complexity" evidence="11">
    <location>
        <begin position="816"/>
        <end position="826"/>
    </location>
</feature>
<comment type="caution">
    <text evidence="13">The sequence shown here is derived from an EMBL/GenBank/DDBJ whole genome shotgun (WGS) entry which is preliminary data.</text>
</comment>
<dbReference type="InterPro" id="IPR036497">
    <property type="entry name" value="GLTP_sf"/>
</dbReference>
<dbReference type="Pfam" id="PF08718">
    <property type="entry name" value="GLTP"/>
    <property type="match status" value="1"/>
</dbReference>
<dbReference type="PANTHER" id="PTHR36326">
    <property type="entry name" value="PROTEIN POLLENLESS 3-LIKE 2"/>
    <property type="match status" value="1"/>
</dbReference>
<evidence type="ECO:0000256" key="5">
    <source>
        <dbReference type="ARBA" id="ARBA00022803"/>
    </source>
</evidence>
<feature type="repeat" description="TPR" evidence="10">
    <location>
        <begin position="472"/>
        <end position="505"/>
    </location>
</feature>
<feature type="compositionally biased region" description="Polar residues" evidence="11">
    <location>
        <begin position="716"/>
        <end position="725"/>
    </location>
</feature>
<feature type="compositionally biased region" description="Low complexity" evidence="11">
    <location>
        <begin position="313"/>
        <end position="323"/>
    </location>
</feature>
<dbReference type="PANTHER" id="PTHR36326:SF4">
    <property type="entry name" value="PROTEIN POLLENLESS 3-LIKE 1"/>
    <property type="match status" value="1"/>
</dbReference>
<feature type="compositionally biased region" description="Acidic residues" evidence="11">
    <location>
        <begin position="748"/>
        <end position="757"/>
    </location>
</feature>
<keyword evidence="5 10" id="KW-0802">TPR repeat</keyword>
<dbReference type="InterPro" id="IPR044961">
    <property type="entry name" value="MS5/SDI1"/>
</dbReference>
<dbReference type="Gene3D" id="1.25.40.10">
    <property type="entry name" value="Tetratricopeptide repeat domain"/>
    <property type="match status" value="1"/>
</dbReference>
<dbReference type="GO" id="GO:0120016">
    <property type="term" value="F:sphingolipid transfer activity"/>
    <property type="evidence" value="ECO:0007669"/>
    <property type="project" value="UniProtKB-ARBA"/>
</dbReference>
<dbReference type="GO" id="GO:0120014">
    <property type="term" value="F:phospholipid transfer activity"/>
    <property type="evidence" value="ECO:0007669"/>
    <property type="project" value="UniProtKB-ARBA"/>
</dbReference>
<dbReference type="InterPro" id="IPR011990">
    <property type="entry name" value="TPR-like_helical_dom_sf"/>
</dbReference>
<dbReference type="Gene3D" id="1.10.3520.10">
    <property type="entry name" value="Glycolipid transfer protein"/>
    <property type="match status" value="1"/>
</dbReference>
<feature type="region of interest" description="Disordered" evidence="11">
    <location>
        <begin position="748"/>
        <end position="845"/>
    </location>
</feature>
<evidence type="ECO:0000256" key="8">
    <source>
        <dbReference type="ARBA" id="ARBA00023242"/>
    </source>
</evidence>
<dbReference type="InterPro" id="IPR014830">
    <property type="entry name" value="Glycolipid_transfer_prot_dom"/>
</dbReference>
<accession>A0A444ZDU5</accession>
<dbReference type="GO" id="GO:0005737">
    <property type="term" value="C:cytoplasm"/>
    <property type="evidence" value="ECO:0007669"/>
    <property type="project" value="InterPro"/>
</dbReference>
<keyword evidence="7" id="KW-0445">Lipid transport</keyword>
<dbReference type="GO" id="GO:0005634">
    <property type="term" value="C:nucleus"/>
    <property type="evidence" value="ECO:0007669"/>
    <property type="project" value="UniProtKB-SubCell"/>
</dbReference>
<dbReference type="SUPFAM" id="SSF48452">
    <property type="entry name" value="TPR-like"/>
    <property type="match status" value="1"/>
</dbReference>
<keyword evidence="6" id="KW-0175">Coiled coil</keyword>
<feature type="domain" description="Glycolipid transfer protein" evidence="12">
    <location>
        <begin position="83"/>
        <end position="221"/>
    </location>
</feature>
<dbReference type="STRING" id="3818.A0A444ZDU5"/>
<reference evidence="13 14" key="1">
    <citation type="submission" date="2019-01" db="EMBL/GenBank/DDBJ databases">
        <title>Sequencing of cultivated peanut Arachis hypogaea provides insights into genome evolution and oil improvement.</title>
        <authorList>
            <person name="Chen X."/>
        </authorList>
    </citation>
    <scope>NUCLEOTIDE SEQUENCE [LARGE SCALE GENOMIC DNA]</scope>
    <source>
        <strain evidence="14">cv. Fuhuasheng</strain>
        <tissue evidence="13">Leaves</tissue>
    </source>
</reference>
<gene>
    <name evidence="13" type="ORF">Ahy_B04g069882</name>
</gene>
<feature type="region of interest" description="Disordered" evidence="11">
    <location>
        <begin position="282"/>
        <end position="323"/>
    </location>
</feature>
<feature type="region of interest" description="Disordered" evidence="11">
    <location>
        <begin position="662"/>
        <end position="734"/>
    </location>
</feature>
<evidence type="ECO:0000313" key="13">
    <source>
        <dbReference type="EMBL" id="RYR12341.1"/>
    </source>
</evidence>
<evidence type="ECO:0000256" key="10">
    <source>
        <dbReference type="PROSITE-ProRule" id="PRU00339"/>
    </source>
</evidence>
<dbReference type="SMART" id="SM00028">
    <property type="entry name" value="TPR"/>
    <property type="match status" value="1"/>
</dbReference>
<keyword evidence="14" id="KW-1185">Reference proteome</keyword>
<dbReference type="InterPro" id="IPR019734">
    <property type="entry name" value="TPR_rpt"/>
</dbReference>
<dbReference type="SUPFAM" id="SSF110004">
    <property type="entry name" value="Glycolipid transfer protein, GLTP"/>
    <property type="match status" value="1"/>
</dbReference>
<dbReference type="Proteomes" id="UP000289738">
    <property type="component" value="Chromosome B04"/>
</dbReference>
<evidence type="ECO:0000256" key="1">
    <source>
        <dbReference type="ARBA" id="ARBA00004123"/>
    </source>
</evidence>
<name>A0A444ZDU5_ARAHY</name>